<organism evidence="1">
    <name type="scientific">hydrothermal vent metagenome</name>
    <dbReference type="NCBI Taxonomy" id="652676"/>
    <lineage>
        <taxon>unclassified sequences</taxon>
        <taxon>metagenomes</taxon>
        <taxon>ecological metagenomes</taxon>
    </lineage>
</organism>
<sequence length="37" mass="3918">MTKGLLVPEHAFQSSALIDEMPLAIRAVTAALLTPPN</sequence>
<name>A0A160TH23_9ZZZZ</name>
<dbReference type="EMBL" id="CZQE01000117">
    <property type="protein sequence ID" value="CUS44175.1"/>
    <property type="molecule type" value="Genomic_DNA"/>
</dbReference>
<proteinExistence type="predicted"/>
<reference evidence="1" key="1">
    <citation type="submission" date="2015-10" db="EMBL/GenBank/DDBJ databases">
        <authorList>
            <person name="Gilbert D.G."/>
        </authorList>
    </citation>
    <scope>NUCLEOTIDE SEQUENCE</scope>
</reference>
<dbReference type="AlphaFoldDB" id="A0A160TH23"/>
<evidence type="ECO:0000313" key="1">
    <source>
        <dbReference type="EMBL" id="CUS44175.1"/>
    </source>
</evidence>
<gene>
    <name evidence="1" type="ORF">MGWOODY_Smn3300</name>
</gene>
<protein>
    <submittedName>
        <fullName evidence="1">Uncharacterized protein</fullName>
    </submittedName>
</protein>
<accession>A0A160TH23</accession>